<protein>
    <submittedName>
        <fullName evidence="1">Uncharacterized protein</fullName>
    </submittedName>
</protein>
<proteinExistence type="predicted"/>
<reference evidence="1" key="1">
    <citation type="submission" date="2015-07" db="EMBL/GenBank/DDBJ databases">
        <title>MeaNS - Measles Nucleotide Surveillance Program.</title>
        <authorList>
            <person name="Tran T."/>
            <person name="Druce J."/>
        </authorList>
    </citation>
    <scope>NUCLEOTIDE SEQUENCE</scope>
    <source>
        <strain evidence="1">UCB-OBI-ISO-001</strain>
        <tissue evidence="1">Gonad</tissue>
    </source>
</reference>
<gene>
    <name evidence="1" type="ORF">OCBIM_22000430mg</name>
</gene>
<organism evidence="1">
    <name type="scientific">Octopus bimaculoides</name>
    <name type="common">California two-spotted octopus</name>
    <dbReference type="NCBI Taxonomy" id="37653"/>
    <lineage>
        <taxon>Eukaryota</taxon>
        <taxon>Metazoa</taxon>
        <taxon>Spiralia</taxon>
        <taxon>Lophotrochozoa</taxon>
        <taxon>Mollusca</taxon>
        <taxon>Cephalopoda</taxon>
        <taxon>Coleoidea</taxon>
        <taxon>Octopodiformes</taxon>
        <taxon>Octopoda</taxon>
        <taxon>Incirrata</taxon>
        <taxon>Octopodidae</taxon>
        <taxon>Octopus</taxon>
    </lineage>
</organism>
<accession>A0A0L8G5F0</accession>
<name>A0A0L8G5F0_OCTBM</name>
<dbReference type="AlphaFoldDB" id="A0A0L8G5F0"/>
<dbReference type="EMBL" id="KQ423963">
    <property type="protein sequence ID" value="KOF71810.1"/>
    <property type="molecule type" value="Genomic_DNA"/>
</dbReference>
<sequence length="57" mass="6666">MVALNDSYTFLSQNLSKPQRQMFELLTETFDNHLVFKMHSRCSVTFTDSKLSTLILH</sequence>
<evidence type="ECO:0000313" key="1">
    <source>
        <dbReference type="EMBL" id="KOF71810.1"/>
    </source>
</evidence>